<evidence type="ECO:0000313" key="5">
    <source>
        <dbReference type="Proteomes" id="UP000683925"/>
    </source>
</evidence>
<organism evidence="4 5">
    <name type="scientific">Paramecium octaurelia</name>
    <dbReference type="NCBI Taxonomy" id="43137"/>
    <lineage>
        <taxon>Eukaryota</taxon>
        <taxon>Sar</taxon>
        <taxon>Alveolata</taxon>
        <taxon>Ciliophora</taxon>
        <taxon>Intramacronucleata</taxon>
        <taxon>Oligohymenophorea</taxon>
        <taxon>Peniculida</taxon>
        <taxon>Parameciidae</taxon>
        <taxon>Paramecium</taxon>
    </lineage>
</organism>
<evidence type="ECO:0000259" key="3">
    <source>
        <dbReference type="SMART" id="SM01027"/>
    </source>
</evidence>
<protein>
    <submittedName>
        <fullName evidence="4">Uncharacterized protein</fullName>
    </submittedName>
</protein>
<dbReference type="FunFam" id="3.40.50.10890:FF:000005">
    <property type="entry name" value="Cleavage and polyadenylation specificity factor subunit 3-II"/>
    <property type="match status" value="1"/>
</dbReference>
<keyword evidence="5" id="KW-1185">Reference proteome</keyword>
<feature type="domain" description="Metallo-beta-lactamase" evidence="2">
    <location>
        <begin position="14"/>
        <end position="244"/>
    </location>
</feature>
<dbReference type="AlphaFoldDB" id="A0A8S1U2P0"/>
<dbReference type="SMART" id="SM00849">
    <property type="entry name" value="Lactamase_B"/>
    <property type="match status" value="1"/>
</dbReference>
<dbReference type="InterPro" id="IPR050698">
    <property type="entry name" value="MBL"/>
</dbReference>
<evidence type="ECO:0000256" key="1">
    <source>
        <dbReference type="ARBA" id="ARBA00022801"/>
    </source>
</evidence>
<evidence type="ECO:0000313" key="4">
    <source>
        <dbReference type="EMBL" id="CAD8158818.1"/>
    </source>
</evidence>
<dbReference type="GO" id="GO:0004521">
    <property type="term" value="F:RNA endonuclease activity"/>
    <property type="evidence" value="ECO:0007669"/>
    <property type="project" value="TreeGrafter"/>
</dbReference>
<keyword evidence="1" id="KW-0378">Hydrolase</keyword>
<evidence type="ECO:0000259" key="2">
    <source>
        <dbReference type="SMART" id="SM00849"/>
    </source>
</evidence>
<accession>A0A8S1U2P0</accession>
<proteinExistence type="predicted"/>
<dbReference type="PANTHER" id="PTHR11203:SF37">
    <property type="entry name" value="INTEGRATOR COMPLEX SUBUNIT 11"/>
    <property type="match status" value="1"/>
</dbReference>
<dbReference type="InterPro" id="IPR022712">
    <property type="entry name" value="Beta_Casp"/>
</dbReference>
<dbReference type="Pfam" id="PF16661">
    <property type="entry name" value="Lactamase_B_6"/>
    <property type="match status" value="1"/>
</dbReference>
<dbReference type="InterPro" id="IPR001279">
    <property type="entry name" value="Metallo-B-lactamas"/>
</dbReference>
<dbReference type="PANTHER" id="PTHR11203">
    <property type="entry name" value="CLEAVAGE AND POLYADENYLATION SPECIFICITY FACTOR FAMILY MEMBER"/>
    <property type="match status" value="1"/>
</dbReference>
<reference evidence="4" key="1">
    <citation type="submission" date="2021-01" db="EMBL/GenBank/DDBJ databases">
        <authorList>
            <consortium name="Genoscope - CEA"/>
            <person name="William W."/>
        </authorList>
    </citation>
    <scope>NUCLEOTIDE SEQUENCE</scope>
</reference>
<dbReference type="Pfam" id="PF07521">
    <property type="entry name" value="RMMBL"/>
    <property type="match status" value="1"/>
</dbReference>
<dbReference type="EMBL" id="CAJJDP010000036">
    <property type="protein sequence ID" value="CAD8158818.1"/>
    <property type="molecule type" value="Genomic_DNA"/>
</dbReference>
<dbReference type="GO" id="GO:0016787">
    <property type="term" value="F:hydrolase activity"/>
    <property type="evidence" value="ECO:0007669"/>
    <property type="project" value="UniProtKB-KW"/>
</dbReference>
<name>A0A8S1U2P0_PAROT</name>
<dbReference type="Proteomes" id="UP000683925">
    <property type="component" value="Unassembled WGS sequence"/>
</dbReference>
<gene>
    <name evidence="4" type="ORF">POCTA_138.1.T0360047</name>
</gene>
<dbReference type="GO" id="GO:0005634">
    <property type="term" value="C:nucleus"/>
    <property type="evidence" value="ECO:0007669"/>
    <property type="project" value="TreeGrafter"/>
</dbReference>
<dbReference type="OMA" id="YLDGMIW"/>
<dbReference type="GO" id="GO:0016180">
    <property type="term" value="P:snRNA processing"/>
    <property type="evidence" value="ECO:0007669"/>
    <property type="project" value="TreeGrafter"/>
</dbReference>
<sequence length="533" mass="61183">MFKVYPLGSGQEVGRSCVMLTIYDKTIMLDCGLHMTHQDNRRFPDFSLIEEKLGRKYVDLVLITHFHLDHCGALPYFTELYGNGYNGPVVMSMPTKALLPYMLEDYRRIWTMPKEDQQFQQQPSQQDFSINPQIKTDPLLIYDHENIKSCVNKVQVIGLYETQNFDGVEVTAYYAGHLLGACMFHVKYKNVSVVYTGDYNSIADRHLGGAYIDQLQPDLVISESTYATIIRDSKRTRERNFLMHVQEVLDRGGKVLIPVFALGRAQELSVLLESYWQRTKCKAGLYYAAGLIEKANQYYKIFTGWESEKIQQSFLDDNIFNFKYIQPFDRNLIKSPLSMVLLATPGMLHGGLSMQVFKEWCGCANNSLVIPGYCVPGTLGNKLLAGIKHVRIDNKDYDIKMQINNMSFSAHADSRGIIQLVNHLQPKSIAFVHGEYHRMKTLGAEIIDKIQIRVDCPANFELLEYEKILSIDRPLTIKGEFNKNMKGYLLEYKGQMVLLSDENDIMKEVNQLLGIMQSEQGYMRQYKITGYLL</sequence>
<dbReference type="OrthoDB" id="10249535at2759"/>
<feature type="domain" description="Beta-Casp" evidence="3">
    <location>
        <begin position="265"/>
        <end position="383"/>
    </location>
</feature>
<comment type="caution">
    <text evidence="4">The sequence shown here is derived from an EMBL/GenBank/DDBJ whole genome shotgun (WGS) entry which is preliminary data.</text>
</comment>
<dbReference type="InterPro" id="IPR011108">
    <property type="entry name" value="RMMBL"/>
</dbReference>
<dbReference type="SMART" id="SM01027">
    <property type="entry name" value="Beta-Casp"/>
    <property type="match status" value="1"/>
</dbReference>
<dbReference type="Pfam" id="PF10996">
    <property type="entry name" value="Beta-Casp"/>
    <property type="match status" value="1"/>
</dbReference>